<dbReference type="PANTHER" id="PTHR30435:SF18">
    <property type="entry name" value="FLAGELLAR BASAL-BODY ROD PROTEIN FLGF"/>
    <property type="match status" value="1"/>
</dbReference>
<keyword evidence="10" id="KW-0969">Cilium</keyword>
<evidence type="ECO:0000256" key="2">
    <source>
        <dbReference type="ARBA" id="ARBA00009677"/>
    </source>
</evidence>
<evidence type="ECO:0000259" key="7">
    <source>
        <dbReference type="Pfam" id="PF00460"/>
    </source>
</evidence>
<evidence type="ECO:0000313" key="11">
    <source>
        <dbReference type="Proteomes" id="UP001198571"/>
    </source>
</evidence>
<comment type="subunit">
    <text evidence="4 6">The basal body constitutes a major portion of the flagellar organelle and consists of five rings (E,L,P,S, and M) mounted on a central rod. The rod consists of about 26 subunits of FlgG in the distal portion, and FlgB, FlgC and FlgF are thought to build up the proximal portion of the rod with about 6 subunits each.</text>
</comment>
<sequence length="247" mass="25889">MDTTAYLPLAAAAGLQRSLDVTAHNLANASTAGYRGQRLVFESLLAEAPTDRAPPAAYGHDRLTYSDLSQGALTTTGNPLDLAIQGEGWFGYEAEDGQIALGRDGRLVIDAAGLLMTTAGRPVLDAGGGQIQLDPEAGPPSIGRDGTISDAAGNNLGQIGLFTAEGVETWARLGESLFQPRNGQPVALEPAEAPVMIQGALEGSNINPVTEMVRLIGIQRSFDQVMKVTGNHDDLRRSTLQRLGQSA</sequence>
<name>A0ABS8CNE1_9RHOB</name>
<dbReference type="InterPro" id="IPR020013">
    <property type="entry name" value="Flagellar_FlgE/F/G"/>
</dbReference>
<evidence type="ECO:0000259" key="8">
    <source>
        <dbReference type="Pfam" id="PF06429"/>
    </source>
</evidence>
<evidence type="ECO:0000256" key="1">
    <source>
        <dbReference type="ARBA" id="ARBA00004117"/>
    </source>
</evidence>
<dbReference type="NCBIfam" id="TIGR03506">
    <property type="entry name" value="FlgEFG_subfam"/>
    <property type="match status" value="1"/>
</dbReference>
<dbReference type="Pfam" id="PF00460">
    <property type="entry name" value="Flg_bb_rod"/>
    <property type="match status" value="1"/>
</dbReference>
<dbReference type="Proteomes" id="UP001198571">
    <property type="component" value="Unassembled WGS sequence"/>
</dbReference>
<proteinExistence type="inferred from homology"/>
<protein>
    <recommendedName>
        <fullName evidence="5 6">Flagellar basal-body rod protein FlgF</fullName>
    </recommendedName>
</protein>
<dbReference type="Pfam" id="PF06429">
    <property type="entry name" value="Flg_bbr_C"/>
    <property type="match status" value="1"/>
</dbReference>
<dbReference type="SUPFAM" id="SSF117143">
    <property type="entry name" value="Flagellar hook protein flgE"/>
    <property type="match status" value="1"/>
</dbReference>
<evidence type="ECO:0000256" key="5">
    <source>
        <dbReference type="ARBA" id="ARBA00040228"/>
    </source>
</evidence>
<organism evidence="10 11">
    <name type="scientific">Pseudogemmobacter faecipullorum</name>
    <dbReference type="NCBI Taxonomy" id="2755041"/>
    <lineage>
        <taxon>Bacteria</taxon>
        <taxon>Pseudomonadati</taxon>
        <taxon>Pseudomonadota</taxon>
        <taxon>Alphaproteobacteria</taxon>
        <taxon>Rhodobacterales</taxon>
        <taxon>Paracoccaceae</taxon>
        <taxon>Pseudogemmobacter</taxon>
    </lineage>
</organism>
<dbReference type="PANTHER" id="PTHR30435">
    <property type="entry name" value="FLAGELLAR PROTEIN"/>
    <property type="match status" value="1"/>
</dbReference>
<feature type="domain" description="Flagellar basal-body/hook protein C-terminal" evidence="8">
    <location>
        <begin position="198"/>
        <end position="241"/>
    </location>
</feature>
<reference evidence="10 11" key="1">
    <citation type="submission" date="2020-07" db="EMBL/GenBank/DDBJ databases">
        <title>Pseudogemmobacter sp. nov., isolated from poultry manure in Taiwan.</title>
        <authorList>
            <person name="Lin S.-Y."/>
            <person name="Tang Y.-S."/>
            <person name="Young C.-C."/>
        </authorList>
    </citation>
    <scope>NUCLEOTIDE SEQUENCE [LARGE SCALE GENOMIC DNA]</scope>
    <source>
        <strain evidence="10 11">CC-YST710</strain>
    </source>
</reference>
<keyword evidence="3 6" id="KW-0975">Bacterial flagellum</keyword>
<dbReference type="InterPro" id="IPR037925">
    <property type="entry name" value="FlgE/F/G-like"/>
</dbReference>
<dbReference type="InterPro" id="IPR010930">
    <property type="entry name" value="Flg_bb/hook_C_dom"/>
</dbReference>
<comment type="similarity">
    <text evidence="2 6">Belongs to the flagella basal body rod proteins family.</text>
</comment>
<dbReference type="InterPro" id="IPR001444">
    <property type="entry name" value="Flag_bb_rod_N"/>
</dbReference>
<dbReference type="InterPro" id="IPR053967">
    <property type="entry name" value="LlgE_F_G-like_D1"/>
</dbReference>
<dbReference type="Pfam" id="PF22692">
    <property type="entry name" value="LlgE_F_G_D1"/>
    <property type="match status" value="1"/>
</dbReference>
<keyword evidence="10" id="KW-0966">Cell projection</keyword>
<evidence type="ECO:0000256" key="6">
    <source>
        <dbReference type="RuleBase" id="RU362116"/>
    </source>
</evidence>
<dbReference type="RefSeq" id="WP_226936130.1">
    <property type="nucleotide sequence ID" value="NZ_JACDXX010000011.1"/>
</dbReference>
<dbReference type="EMBL" id="JACDXX010000011">
    <property type="protein sequence ID" value="MCB5410861.1"/>
    <property type="molecule type" value="Genomic_DNA"/>
</dbReference>
<comment type="caution">
    <text evidence="10">The sequence shown here is derived from an EMBL/GenBank/DDBJ whole genome shotgun (WGS) entry which is preliminary data.</text>
</comment>
<keyword evidence="11" id="KW-1185">Reference proteome</keyword>
<feature type="domain" description="Flagellar hook protein FlgE/F/G-like D1" evidence="9">
    <location>
        <begin position="83"/>
        <end position="149"/>
    </location>
</feature>
<feature type="domain" description="Flagellar basal body rod protein N-terminal" evidence="7">
    <location>
        <begin position="12"/>
        <end position="35"/>
    </location>
</feature>
<comment type="subcellular location">
    <subcellularLocation>
        <location evidence="1 6">Bacterial flagellum basal body</location>
    </subcellularLocation>
</comment>
<evidence type="ECO:0000259" key="9">
    <source>
        <dbReference type="Pfam" id="PF22692"/>
    </source>
</evidence>
<evidence type="ECO:0000256" key="3">
    <source>
        <dbReference type="ARBA" id="ARBA00023143"/>
    </source>
</evidence>
<accession>A0ABS8CNE1</accession>
<evidence type="ECO:0000256" key="4">
    <source>
        <dbReference type="ARBA" id="ARBA00038560"/>
    </source>
</evidence>
<evidence type="ECO:0000313" key="10">
    <source>
        <dbReference type="EMBL" id="MCB5410861.1"/>
    </source>
</evidence>
<gene>
    <name evidence="10" type="ORF">H0485_12735</name>
</gene>
<keyword evidence="10" id="KW-0282">Flagellum</keyword>